<comment type="subcellular location">
    <subcellularLocation>
        <location evidence="2">Cytoplasm</location>
    </subcellularLocation>
</comment>
<sequence>MHSLSAIGGEMRSESAAVRRALEIGMLCQFAARLAKHGQMPLGAFVKMATSIQQVGQLKLYFNNYDKCLGYVMWALLTPDVERDLLAGRPRVLADWEYNDGSSPWILDMAVLPGALPYVLEDLRDVVFKDHEQLTYFRLKGAKRIFKRLSRQDRSSFIKAGRHSASIQSR</sequence>
<dbReference type="InterPro" id="IPR003996">
    <property type="entry name" value="RTX_toxin-activating_protC_bac"/>
</dbReference>
<gene>
    <name evidence="3" type="ORF">ACG02S_25780</name>
</gene>
<comment type="similarity">
    <text evidence="1 2">Belongs to the RTX toxin acyltransferase family.</text>
</comment>
<dbReference type="Pfam" id="PF02794">
    <property type="entry name" value="HlyC"/>
    <property type="match status" value="1"/>
</dbReference>
<keyword evidence="2" id="KW-0963">Cytoplasm</keyword>
<protein>
    <recommendedName>
        <fullName evidence="2">RTX toxin-activating lysine-acyltransferase</fullName>
        <ecNumber evidence="2">2.3.1.-</ecNumber>
    </recommendedName>
</protein>
<name>A0ABW7EXI0_9BURK</name>
<reference evidence="3 4" key="1">
    <citation type="submission" date="2024-09" db="EMBL/GenBank/DDBJ databases">
        <title>Novel species of the genus Pelomonas and Roseateles isolated from streams.</title>
        <authorList>
            <person name="Lu H."/>
        </authorList>
    </citation>
    <scope>NUCLEOTIDE SEQUENCE [LARGE SCALE GENOMIC DNA]</scope>
    <source>
        <strain evidence="3 4">DC23W</strain>
    </source>
</reference>
<evidence type="ECO:0000256" key="2">
    <source>
        <dbReference type="RuleBase" id="RU368102"/>
    </source>
</evidence>
<organism evidence="3 4">
    <name type="scientific">Pelomonas dachongensis</name>
    <dbReference type="NCBI Taxonomy" id="3299029"/>
    <lineage>
        <taxon>Bacteria</taxon>
        <taxon>Pseudomonadati</taxon>
        <taxon>Pseudomonadota</taxon>
        <taxon>Betaproteobacteria</taxon>
        <taxon>Burkholderiales</taxon>
        <taxon>Sphaerotilaceae</taxon>
        <taxon>Roseateles</taxon>
    </lineage>
</organism>
<dbReference type="EMBL" id="JBIGHY010000021">
    <property type="protein sequence ID" value="MFG6417308.1"/>
    <property type="molecule type" value="Genomic_DNA"/>
</dbReference>
<dbReference type="EC" id="2.3.1.-" evidence="2"/>
<comment type="caution">
    <text evidence="3">The sequence shown here is derived from an EMBL/GenBank/DDBJ whole genome shotgun (WGS) entry which is preliminary data.</text>
</comment>
<evidence type="ECO:0000256" key="1">
    <source>
        <dbReference type="ARBA" id="ARBA00005686"/>
    </source>
</evidence>
<evidence type="ECO:0000313" key="3">
    <source>
        <dbReference type="EMBL" id="MFG6417308.1"/>
    </source>
</evidence>
<comment type="function">
    <text evidence="2">Involved in fatty acylation of protoxin at internal lysine residues, thereby converting it to the active toxin.</text>
</comment>
<keyword evidence="2" id="KW-0012">Acyltransferase</keyword>
<dbReference type="Proteomes" id="UP001606300">
    <property type="component" value="Unassembled WGS sequence"/>
</dbReference>
<accession>A0ABW7EXI0</accession>
<evidence type="ECO:0000313" key="4">
    <source>
        <dbReference type="Proteomes" id="UP001606300"/>
    </source>
</evidence>
<keyword evidence="2" id="KW-0808">Transferase</keyword>
<proteinExistence type="inferred from homology"/>
<keyword evidence="2" id="KW-0204">Cytolysis</keyword>
<keyword evidence="4" id="KW-1185">Reference proteome</keyword>
<dbReference type="RefSeq" id="WP_394473366.1">
    <property type="nucleotide sequence ID" value="NZ_JBIGHY010000021.1"/>
</dbReference>